<sequence>MADLIAEYRGWRISYSASGYTTTPMVSGWDFGEIDVEMYEIDADMEFTDAASARRHAEASIDRWWDDRDAEASNGQC</sequence>
<reference evidence="1 2" key="1">
    <citation type="submission" date="2024-11" db="EMBL/GenBank/DDBJ databases">
        <title>Draft genome sequences of two bacteria associated to sugarcane roots in Colombia.</title>
        <authorList>
            <person name="Pardo-Diaz S."/>
            <person name="Masmela-Mendoza J."/>
            <person name="Delgadillo-Duran P."/>
            <person name="Bautista E.J."/>
            <person name="Rojas-Tapias D.F."/>
        </authorList>
    </citation>
    <scope>NUCLEOTIDE SEQUENCE [LARGE SCALE GENOMIC DNA]</scope>
    <source>
        <strain evidence="1 2">Ap18</strain>
    </source>
</reference>
<keyword evidence="2" id="KW-1185">Reference proteome</keyword>
<evidence type="ECO:0000313" key="1">
    <source>
        <dbReference type="EMBL" id="MFL7901504.1"/>
    </source>
</evidence>
<organism evidence="1 2">
    <name type="scientific">Azospirillum argentinense</name>
    <dbReference type="NCBI Taxonomy" id="2970906"/>
    <lineage>
        <taxon>Bacteria</taxon>
        <taxon>Pseudomonadati</taxon>
        <taxon>Pseudomonadota</taxon>
        <taxon>Alphaproteobacteria</taxon>
        <taxon>Rhodospirillales</taxon>
        <taxon>Azospirillaceae</taxon>
        <taxon>Azospirillum</taxon>
    </lineage>
</organism>
<dbReference type="Proteomes" id="UP001628281">
    <property type="component" value="Unassembled WGS sequence"/>
</dbReference>
<evidence type="ECO:0000313" key="2">
    <source>
        <dbReference type="Proteomes" id="UP001628281"/>
    </source>
</evidence>
<dbReference type="RefSeq" id="WP_407823967.1">
    <property type="nucleotide sequence ID" value="NZ_JBJLSN010000011.1"/>
</dbReference>
<gene>
    <name evidence="1" type="ORF">ACJ41P_10255</name>
</gene>
<dbReference type="EMBL" id="JBJLSN010000011">
    <property type="protein sequence ID" value="MFL7901504.1"/>
    <property type="molecule type" value="Genomic_DNA"/>
</dbReference>
<accession>A0ABW8V5R7</accession>
<name>A0ABW8V5R7_9PROT</name>
<comment type="caution">
    <text evidence="1">The sequence shown here is derived from an EMBL/GenBank/DDBJ whole genome shotgun (WGS) entry which is preliminary data.</text>
</comment>
<protein>
    <submittedName>
        <fullName evidence="1">Uncharacterized protein</fullName>
    </submittedName>
</protein>
<proteinExistence type="predicted"/>